<accession>A0ABP6WB19</accession>
<evidence type="ECO:0000256" key="4">
    <source>
        <dbReference type="ARBA" id="ARBA00023033"/>
    </source>
</evidence>
<reference evidence="7" key="1">
    <citation type="journal article" date="2019" name="Int. J. Syst. Evol. Microbiol.">
        <title>The Global Catalogue of Microorganisms (GCM) 10K type strain sequencing project: providing services to taxonomists for standard genome sequencing and annotation.</title>
        <authorList>
            <consortium name="The Broad Institute Genomics Platform"/>
            <consortium name="The Broad Institute Genome Sequencing Center for Infectious Disease"/>
            <person name="Wu L."/>
            <person name="Ma J."/>
        </authorList>
    </citation>
    <scope>NUCLEOTIDE SEQUENCE [LARGE SCALE GENOMIC DNA]</scope>
    <source>
        <strain evidence="7">JCM 17326</strain>
    </source>
</reference>
<protein>
    <submittedName>
        <fullName evidence="6">LLM class F420-dependent oxidoreductase</fullName>
    </submittedName>
</protein>
<keyword evidence="4" id="KW-0503">Monooxygenase</keyword>
<proteinExistence type="predicted"/>
<gene>
    <name evidence="6" type="ORF">GCM10022419_030840</name>
</gene>
<keyword evidence="7" id="KW-1185">Reference proteome</keyword>
<organism evidence="6 7">
    <name type="scientific">Nonomuraea rosea</name>
    <dbReference type="NCBI Taxonomy" id="638574"/>
    <lineage>
        <taxon>Bacteria</taxon>
        <taxon>Bacillati</taxon>
        <taxon>Actinomycetota</taxon>
        <taxon>Actinomycetes</taxon>
        <taxon>Streptosporangiales</taxon>
        <taxon>Streptosporangiaceae</taxon>
        <taxon>Nonomuraea</taxon>
    </lineage>
</organism>
<evidence type="ECO:0000256" key="1">
    <source>
        <dbReference type="ARBA" id="ARBA00022630"/>
    </source>
</evidence>
<dbReference type="InterPro" id="IPR036661">
    <property type="entry name" value="Luciferase-like_sf"/>
</dbReference>
<sequence length="286" mass="30549">MTPTIGLFAANFHLCAQPRVAARVATLAEDLGYDSLWVGDHVVLPRPRVGPSPLEPDAPLLEAVVALTHLAARTERIALGTGVLVLPQRNPVILAKQLAAVDVISEGRLIFGMGAGYLEPELRAVGVPMEGRGARADEYLAAMRSLWYDDVPAFHGRYVDVEGVDAYPRPVQRPIPVVAGGHSPAALRRAARHADGWYGWMLGRRAAAELISRLRAAAAAAGRDPATLRISITPPRPPDAQSVRDYGDLGVDRLIVLPPAGDVTPAELERFVEDHAPPKLGARPAG</sequence>
<dbReference type="RefSeq" id="WP_345562220.1">
    <property type="nucleotide sequence ID" value="NZ_BAABDQ010000005.1"/>
</dbReference>
<dbReference type="Gene3D" id="3.20.20.30">
    <property type="entry name" value="Luciferase-like domain"/>
    <property type="match status" value="1"/>
</dbReference>
<dbReference type="InterPro" id="IPR050172">
    <property type="entry name" value="SsuD_RutA_monooxygenase"/>
</dbReference>
<name>A0ABP6WB19_9ACTN</name>
<evidence type="ECO:0000313" key="6">
    <source>
        <dbReference type="EMBL" id="GAA3548375.1"/>
    </source>
</evidence>
<dbReference type="InterPro" id="IPR011251">
    <property type="entry name" value="Luciferase-like_dom"/>
</dbReference>
<evidence type="ECO:0000259" key="5">
    <source>
        <dbReference type="Pfam" id="PF00296"/>
    </source>
</evidence>
<comment type="caution">
    <text evidence="6">The sequence shown here is derived from an EMBL/GenBank/DDBJ whole genome shotgun (WGS) entry which is preliminary data.</text>
</comment>
<dbReference type="Proteomes" id="UP001500630">
    <property type="component" value="Unassembled WGS sequence"/>
</dbReference>
<feature type="domain" description="Luciferase-like" evidence="5">
    <location>
        <begin position="18"/>
        <end position="233"/>
    </location>
</feature>
<evidence type="ECO:0000256" key="3">
    <source>
        <dbReference type="ARBA" id="ARBA00023002"/>
    </source>
</evidence>
<dbReference type="PANTHER" id="PTHR42847:SF4">
    <property type="entry name" value="ALKANESULFONATE MONOOXYGENASE-RELATED"/>
    <property type="match status" value="1"/>
</dbReference>
<dbReference type="NCBIfam" id="TIGR03619">
    <property type="entry name" value="F420_Rv2161c"/>
    <property type="match status" value="1"/>
</dbReference>
<keyword evidence="3" id="KW-0560">Oxidoreductase</keyword>
<evidence type="ECO:0000256" key="2">
    <source>
        <dbReference type="ARBA" id="ARBA00022643"/>
    </source>
</evidence>
<keyword evidence="2" id="KW-0288">FMN</keyword>
<dbReference type="PANTHER" id="PTHR42847">
    <property type="entry name" value="ALKANESULFONATE MONOOXYGENASE"/>
    <property type="match status" value="1"/>
</dbReference>
<keyword evidence="1" id="KW-0285">Flavoprotein</keyword>
<dbReference type="SUPFAM" id="SSF51679">
    <property type="entry name" value="Bacterial luciferase-like"/>
    <property type="match status" value="1"/>
</dbReference>
<dbReference type="InterPro" id="IPR019921">
    <property type="entry name" value="Lucif-like_OxRdtase_Rv2161c"/>
</dbReference>
<dbReference type="EMBL" id="BAABDQ010000005">
    <property type="protein sequence ID" value="GAA3548375.1"/>
    <property type="molecule type" value="Genomic_DNA"/>
</dbReference>
<dbReference type="Pfam" id="PF00296">
    <property type="entry name" value="Bac_luciferase"/>
    <property type="match status" value="1"/>
</dbReference>
<evidence type="ECO:0000313" key="7">
    <source>
        <dbReference type="Proteomes" id="UP001500630"/>
    </source>
</evidence>